<sequence length="121" mass="13557">MLFDGRRLLEQKQTTINPSVAHKSSLDTSSKVSCSSVSSSLSSSSDRLEADSIQHLLNFIHYHMPKVFNFQMFDHDSSGQPISVGHCVVGRMGNITGYAHWIQMIKKHGLPVCMWHSLDIN</sequence>
<organism evidence="2 3">
    <name type="scientific">Angiostrongylus cantonensis</name>
    <name type="common">Rat lungworm</name>
    <dbReference type="NCBI Taxonomy" id="6313"/>
    <lineage>
        <taxon>Eukaryota</taxon>
        <taxon>Metazoa</taxon>
        <taxon>Ecdysozoa</taxon>
        <taxon>Nematoda</taxon>
        <taxon>Chromadorea</taxon>
        <taxon>Rhabditida</taxon>
        <taxon>Rhabditina</taxon>
        <taxon>Rhabditomorpha</taxon>
        <taxon>Strongyloidea</taxon>
        <taxon>Metastrongylidae</taxon>
        <taxon>Angiostrongylus</taxon>
    </lineage>
</organism>
<dbReference type="InterPro" id="IPR035892">
    <property type="entry name" value="C2_domain_sf"/>
</dbReference>
<evidence type="ECO:0000313" key="2">
    <source>
        <dbReference type="Proteomes" id="UP000035642"/>
    </source>
</evidence>
<dbReference type="WBParaSite" id="ACAC_0000505401-mRNA-1">
    <property type="protein sequence ID" value="ACAC_0000505401-mRNA-1"/>
    <property type="gene ID" value="ACAC_0000505401"/>
</dbReference>
<dbReference type="Proteomes" id="UP000035642">
    <property type="component" value="Unassembled WGS sequence"/>
</dbReference>
<protein>
    <submittedName>
        <fullName evidence="3">Glyco_hydro_85 domain-containing protein</fullName>
    </submittedName>
</protein>
<name>A0A0K0D4Q9_ANGCA</name>
<dbReference type="STRING" id="6313.A0A0K0D4Q9"/>
<reference evidence="2" key="1">
    <citation type="submission" date="2012-09" db="EMBL/GenBank/DDBJ databases">
        <authorList>
            <person name="Martin A.A."/>
        </authorList>
    </citation>
    <scope>NUCLEOTIDE SEQUENCE</scope>
</reference>
<feature type="compositionally biased region" description="Low complexity" evidence="1">
    <location>
        <begin position="26"/>
        <end position="45"/>
    </location>
</feature>
<dbReference type="Gene3D" id="2.60.40.150">
    <property type="entry name" value="C2 domain"/>
    <property type="match status" value="1"/>
</dbReference>
<proteinExistence type="predicted"/>
<accession>A0A0K0D4Q9</accession>
<feature type="region of interest" description="Disordered" evidence="1">
    <location>
        <begin position="20"/>
        <end position="46"/>
    </location>
</feature>
<keyword evidence="2" id="KW-1185">Reference proteome</keyword>
<dbReference type="AlphaFoldDB" id="A0A0K0D4Q9"/>
<evidence type="ECO:0000256" key="1">
    <source>
        <dbReference type="SAM" id="MobiDB-lite"/>
    </source>
</evidence>
<reference evidence="3" key="2">
    <citation type="submission" date="2017-02" db="UniProtKB">
        <authorList>
            <consortium name="WormBaseParasite"/>
        </authorList>
    </citation>
    <scope>IDENTIFICATION</scope>
</reference>
<dbReference type="SUPFAM" id="SSF49562">
    <property type="entry name" value="C2 domain (Calcium/lipid-binding domain, CaLB)"/>
    <property type="match status" value="1"/>
</dbReference>
<evidence type="ECO:0000313" key="3">
    <source>
        <dbReference type="WBParaSite" id="ACAC_0000505401-mRNA-1"/>
    </source>
</evidence>